<proteinExistence type="predicted"/>
<name>A0A2G9NB50_AQUCT</name>
<keyword evidence="3" id="KW-1185">Reference proteome</keyword>
<dbReference type="EMBL" id="KV923351">
    <property type="protein sequence ID" value="PIN88304.1"/>
    <property type="molecule type" value="Genomic_DNA"/>
</dbReference>
<accession>A0A2G9NB50</accession>
<feature type="compositionally biased region" description="Polar residues" evidence="1">
    <location>
        <begin position="41"/>
        <end position="56"/>
    </location>
</feature>
<reference evidence="3" key="1">
    <citation type="journal article" date="2017" name="Nat. Commun.">
        <title>The North American bullfrog draft genome provides insight into hormonal regulation of long noncoding RNA.</title>
        <authorList>
            <person name="Hammond S.A."/>
            <person name="Warren R.L."/>
            <person name="Vandervalk B.P."/>
            <person name="Kucuk E."/>
            <person name="Khan H."/>
            <person name="Gibb E.A."/>
            <person name="Pandoh P."/>
            <person name="Kirk H."/>
            <person name="Zhao Y."/>
            <person name="Jones M."/>
            <person name="Mungall A.J."/>
            <person name="Coope R."/>
            <person name="Pleasance S."/>
            <person name="Moore R.A."/>
            <person name="Holt R.A."/>
            <person name="Round J.M."/>
            <person name="Ohora S."/>
            <person name="Walle B.V."/>
            <person name="Veldhoen N."/>
            <person name="Helbing C.C."/>
            <person name="Birol I."/>
        </authorList>
    </citation>
    <scope>NUCLEOTIDE SEQUENCE [LARGE SCALE GENOMIC DNA]</scope>
</reference>
<evidence type="ECO:0000313" key="2">
    <source>
        <dbReference type="EMBL" id="PIN88304.1"/>
    </source>
</evidence>
<evidence type="ECO:0000256" key="1">
    <source>
        <dbReference type="SAM" id="MobiDB-lite"/>
    </source>
</evidence>
<dbReference type="AlphaFoldDB" id="A0A2G9NB50"/>
<evidence type="ECO:0000313" key="3">
    <source>
        <dbReference type="Proteomes" id="UP000228934"/>
    </source>
</evidence>
<dbReference type="Proteomes" id="UP000228934">
    <property type="component" value="Unassembled WGS sequence"/>
</dbReference>
<feature type="non-terminal residue" evidence="2">
    <location>
        <position position="165"/>
    </location>
</feature>
<protein>
    <submittedName>
        <fullName evidence="2">Uncharacterized protein</fullName>
    </submittedName>
</protein>
<feature type="region of interest" description="Disordered" evidence="1">
    <location>
        <begin position="35"/>
        <end position="56"/>
    </location>
</feature>
<organism evidence="2 3">
    <name type="scientific">Aquarana catesbeiana</name>
    <name type="common">American bullfrog</name>
    <name type="synonym">Rana catesbeiana</name>
    <dbReference type="NCBI Taxonomy" id="8400"/>
    <lineage>
        <taxon>Eukaryota</taxon>
        <taxon>Metazoa</taxon>
        <taxon>Chordata</taxon>
        <taxon>Craniata</taxon>
        <taxon>Vertebrata</taxon>
        <taxon>Euteleostomi</taxon>
        <taxon>Amphibia</taxon>
        <taxon>Batrachia</taxon>
        <taxon>Anura</taxon>
        <taxon>Neobatrachia</taxon>
        <taxon>Ranoidea</taxon>
        <taxon>Ranidae</taxon>
        <taxon>Aquarana</taxon>
    </lineage>
</organism>
<sequence length="165" mass="17913">QSRSGSSILHQVGHYSPRFRSTELLTSKTRTLQLGHKSARAMSQASSEDLTSAPLSPSLVSESGSVQSLRGWSIPKLPAELRRRGVPFPATARKAELFRLLFPPPATDGPSTQQASLQSISSAISQLHTMVSSLSTAVTDIQARVTARPWPSLTRSKSRSRHSLR</sequence>
<feature type="non-terminal residue" evidence="2">
    <location>
        <position position="1"/>
    </location>
</feature>
<dbReference type="OrthoDB" id="9905845at2759"/>
<gene>
    <name evidence="2" type="ORF">AB205_0162230</name>
</gene>